<sequence>MAKKIMAEETLVPMNANPIQMETGECENSTEVKKLLEQVVRINPWQSHHHKHYKVVCE</sequence>
<dbReference type="EMBL" id="CH474028">
    <property type="protein sequence ID" value="EDL87959.1"/>
    <property type="molecule type" value="Genomic_DNA"/>
</dbReference>
<evidence type="ECO:0000313" key="1">
    <source>
        <dbReference type="EMBL" id="EDL87959.1"/>
    </source>
</evidence>
<name>A6K814_RAT</name>
<gene>
    <name evidence="1" type="ORF">rCG_37627</name>
</gene>
<accession>A6K814</accession>
<protein>
    <submittedName>
        <fullName evidence="1">RCG37627</fullName>
    </submittedName>
</protein>
<proteinExistence type="predicted"/>
<reference evidence="2" key="1">
    <citation type="submission" date="2005-09" db="EMBL/GenBank/DDBJ databases">
        <authorList>
            <person name="Mural R.J."/>
            <person name="Li P.W."/>
            <person name="Adams M.D."/>
            <person name="Amanatides P.G."/>
            <person name="Baden-Tillson H."/>
            <person name="Barnstead M."/>
            <person name="Chin S.H."/>
            <person name="Dew I."/>
            <person name="Evans C.A."/>
            <person name="Ferriera S."/>
            <person name="Flanigan M."/>
            <person name="Fosler C."/>
            <person name="Glodek A."/>
            <person name="Gu Z."/>
            <person name="Holt R.A."/>
            <person name="Jennings D."/>
            <person name="Kraft C.L."/>
            <person name="Lu F."/>
            <person name="Nguyen T."/>
            <person name="Nusskern D.R."/>
            <person name="Pfannkoch C.M."/>
            <person name="Sitter C."/>
            <person name="Sutton G.G."/>
            <person name="Venter J.C."/>
            <person name="Wang Z."/>
            <person name="Woodage T."/>
            <person name="Zheng X.H."/>
            <person name="Zhong F."/>
        </authorList>
    </citation>
    <scope>NUCLEOTIDE SEQUENCE [LARGE SCALE GENOMIC DNA]</scope>
    <source>
        <strain>BN</strain>
        <strain evidence="2">Sprague-Dawley</strain>
    </source>
</reference>
<dbReference type="AlphaFoldDB" id="A6K814"/>
<dbReference type="Proteomes" id="UP000234681">
    <property type="component" value="Chromosome 13"/>
</dbReference>
<organism evidence="1 2">
    <name type="scientific">Rattus norvegicus</name>
    <name type="common">Rat</name>
    <dbReference type="NCBI Taxonomy" id="10116"/>
    <lineage>
        <taxon>Eukaryota</taxon>
        <taxon>Metazoa</taxon>
        <taxon>Chordata</taxon>
        <taxon>Craniata</taxon>
        <taxon>Vertebrata</taxon>
        <taxon>Euteleostomi</taxon>
        <taxon>Mammalia</taxon>
        <taxon>Eutheria</taxon>
        <taxon>Euarchontoglires</taxon>
        <taxon>Glires</taxon>
        <taxon>Rodentia</taxon>
        <taxon>Myomorpha</taxon>
        <taxon>Muroidea</taxon>
        <taxon>Muridae</taxon>
        <taxon>Murinae</taxon>
        <taxon>Rattus</taxon>
    </lineage>
</organism>
<evidence type="ECO:0000313" key="2">
    <source>
        <dbReference type="Proteomes" id="UP000234681"/>
    </source>
</evidence>